<evidence type="ECO:0000313" key="2">
    <source>
        <dbReference type="EMBL" id="SET00923.1"/>
    </source>
</evidence>
<evidence type="ECO:0000313" key="3">
    <source>
        <dbReference type="Proteomes" id="UP000198618"/>
    </source>
</evidence>
<keyword evidence="1" id="KW-1133">Transmembrane helix</keyword>
<dbReference type="EMBL" id="FOHE01000004">
    <property type="protein sequence ID" value="SET00923.1"/>
    <property type="molecule type" value="Genomic_DNA"/>
</dbReference>
<protein>
    <submittedName>
        <fullName evidence="2">Uncharacterized protein</fullName>
    </submittedName>
</protein>
<organism evidence="2 3">
    <name type="scientific">Oceanobacillus limi</name>
    <dbReference type="NCBI Taxonomy" id="930131"/>
    <lineage>
        <taxon>Bacteria</taxon>
        <taxon>Bacillati</taxon>
        <taxon>Bacillota</taxon>
        <taxon>Bacilli</taxon>
        <taxon>Bacillales</taxon>
        <taxon>Bacillaceae</taxon>
        <taxon>Oceanobacillus</taxon>
    </lineage>
</organism>
<dbReference type="STRING" id="930131.SAMN05216389_104152"/>
<accession>A0A1I0B3H4</accession>
<dbReference type="AlphaFoldDB" id="A0A1I0B3H4"/>
<keyword evidence="1" id="KW-0472">Membrane</keyword>
<dbReference type="Proteomes" id="UP000198618">
    <property type="component" value="Unassembled WGS sequence"/>
</dbReference>
<feature type="transmembrane region" description="Helical" evidence="1">
    <location>
        <begin position="6"/>
        <end position="27"/>
    </location>
</feature>
<keyword evidence="1" id="KW-0812">Transmembrane</keyword>
<reference evidence="2 3" key="1">
    <citation type="submission" date="2016-10" db="EMBL/GenBank/DDBJ databases">
        <authorList>
            <person name="de Groot N.N."/>
        </authorList>
    </citation>
    <scope>NUCLEOTIDE SEQUENCE [LARGE SCALE GENOMIC DNA]</scope>
    <source>
        <strain evidence="2 3">IBRC-M 10780</strain>
    </source>
</reference>
<proteinExistence type="predicted"/>
<sequence length="234" mass="27048">MTSTNFIPLITLIILLLFLIFVTTGVSNKVNRIFSFVKAQWLLGVYIAVLILSTGFYFLIPNDVNSDEQFDVERIPNLYNVVNQGEEVDQQYIQDEWEFEYEKNQLQLNAHYVNEVNSAYTFIEAHSNGTDQVEIIHYRTPTLIAGGINVTEIIPPLDISISDNELTLINSDPIDQQFSSYKKEFTITQHSGEKSEGWMEPIYRHRGEDIVLIRVPQDLEVDYDSEMNVQFVNR</sequence>
<evidence type="ECO:0000256" key="1">
    <source>
        <dbReference type="SAM" id="Phobius"/>
    </source>
</evidence>
<feature type="transmembrane region" description="Helical" evidence="1">
    <location>
        <begin position="39"/>
        <end position="60"/>
    </location>
</feature>
<keyword evidence="3" id="KW-1185">Reference proteome</keyword>
<name>A0A1I0B3H4_9BACI</name>
<gene>
    <name evidence="2" type="ORF">SAMN05216389_104152</name>
</gene>